<dbReference type="AlphaFoldDB" id="A0A1X7UWZ7"/>
<evidence type="ECO:0000313" key="2">
    <source>
        <dbReference type="EnsemblMetazoa" id="Aqu2.1.32293_001"/>
    </source>
</evidence>
<reference evidence="2" key="1">
    <citation type="submission" date="2017-05" db="UniProtKB">
        <authorList>
            <consortium name="EnsemblMetazoa"/>
        </authorList>
    </citation>
    <scope>IDENTIFICATION</scope>
</reference>
<name>A0A1X7UWZ7_AMPQE</name>
<dbReference type="InParanoid" id="A0A1X7UWZ7"/>
<feature type="region of interest" description="Disordered" evidence="1">
    <location>
        <begin position="28"/>
        <end position="55"/>
    </location>
</feature>
<proteinExistence type="predicted"/>
<protein>
    <submittedName>
        <fullName evidence="2">Uncharacterized protein</fullName>
    </submittedName>
</protein>
<evidence type="ECO:0000256" key="1">
    <source>
        <dbReference type="SAM" id="MobiDB-lite"/>
    </source>
</evidence>
<dbReference type="EnsemblMetazoa" id="Aqu2.1.32293_001">
    <property type="protein sequence ID" value="Aqu2.1.32293_001"/>
    <property type="gene ID" value="Aqu2.1.32293"/>
</dbReference>
<accession>A0A1X7UWZ7</accession>
<sequence>LFGNTLSPKSADHGTLYHIRNVLRQSDVGKPKRNMNSCVAKREIERQRERKKGVA</sequence>
<organism evidence="2">
    <name type="scientific">Amphimedon queenslandica</name>
    <name type="common">Sponge</name>
    <dbReference type="NCBI Taxonomy" id="400682"/>
    <lineage>
        <taxon>Eukaryota</taxon>
        <taxon>Metazoa</taxon>
        <taxon>Porifera</taxon>
        <taxon>Demospongiae</taxon>
        <taxon>Heteroscleromorpha</taxon>
        <taxon>Haplosclerida</taxon>
        <taxon>Niphatidae</taxon>
        <taxon>Amphimedon</taxon>
    </lineage>
</organism>